<evidence type="ECO:0000313" key="3">
    <source>
        <dbReference type="Proteomes" id="UP000077349"/>
    </source>
</evidence>
<reference evidence="2 3" key="1">
    <citation type="submission" date="2016-03" db="EMBL/GenBank/DDBJ databases">
        <title>Draft genome sequence of Acetobacter malorum CECT 7742, a strain isolated from strawberry vinegar.</title>
        <authorList>
            <person name="Sainz F."/>
            <person name="Mas A."/>
            <person name="Torija M.J."/>
        </authorList>
    </citation>
    <scope>NUCLEOTIDE SEQUENCE [LARGE SCALE GENOMIC DNA]</scope>
    <source>
        <strain evidence="2 3">CECT 7742</strain>
    </source>
</reference>
<dbReference type="SUPFAM" id="SSF89872">
    <property type="entry name" value="Inhibitor of vertebrate lysozyme, Ivy"/>
    <property type="match status" value="1"/>
</dbReference>
<dbReference type="AlphaFoldDB" id="A0A177G4H5"/>
<proteinExistence type="predicted"/>
<name>A0A177G4H5_9PROT</name>
<dbReference type="Gene3D" id="3.40.1420.10">
    <property type="entry name" value="Inhibitor of vertebrate lysozyme"/>
    <property type="match status" value="1"/>
</dbReference>
<comment type="caution">
    <text evidence="2">The sequence shown here is derived from an EMBL/GenBank/DDBJ whole genome shotgun (WGS) entry which is preliminary data.</text>
</comment>
<dbReference type="InterPro" id="IPR036501">
    <property type="entry name" value="Inhibitor_vert_lysozyme_sf"/>
</dbReference>
<protein>
    <submittedName>
        <fullName evidence="2">Inhibitor of vertebrate lysozyme</fullName>
    </submittedName>
</protein>
<dbReference type="Proteomes" id="UP000077349">
    <property type="component" value="Unassembled WGS sequence"/>
</dbReference>
<keyword evidence="1" id="KW-0732">Signal</keyword>
<feature type="chain" id="PRO_5008061577" evidence="1">
    <location>
        <begin position="20"/>
        <end position="137"/>
    </location>
</feature>
<dbReference type="PATRIC" id="fig|178901.16.peg.3888"/>
<evidence type="ECO:0000313" key="2">
    <source>
        <dbReference type="EMBL" id="OAG75212.1"/>
    </source>
</evidence>
<feature type="signal peptide" evidence="1">
    <location>
        <begin position="1"/>
        <end position="19"/>
    </location>
</feature>
<dbReference type="Pfam" id="PF08816">
    <property type="entry name" value="Ivy"/>
    <property type="match status" value="1"/>
</dbReference>
<dbReference type="EMBL" id="LVHD01000097">
    <property type="protein sequence ID" value="OAG75212.1"/>
    <property type="molecule type" value="Genomic_DNA"/>
</dbReference>
<accession>A0A177G4H5</accession>
<organism evidence="2 3">
    <name type="scientific">Acetobacter malorum</name>
    <dbReference type="NCBI Taxonomy" id="178901"/>
    <lineage>
        <taxon>Bacteria</taxon>
        <taxon>Pseudomonadati</taxon>
        <taxon>Pseudomonadota</taxon>
        <taxon>Alphaproteobacteria</taxon>
        <taxon>Acetobacterales</taxon>
        <taxon>Acetobacteraceae</taxon>
        <taxon>Acetobacter</taxon>
    </lineage>
</organism>
<gene>
    <name evidence="2" type="ORF">Amal_03619</name>
</gene>
<evidence type="ECO:0000256" key="1">
    <source>
        <dbReference type="SAM" id="SignalP"/>
    </source>
</evidence>
<sequence>MNKFPFIALALCFTSPAFAQSTQTTADLANTAKYRQAYERMTELPDWATKAAATSAPAETMKQNGKNYLTGHLCKQHDCSDNQLEVVFSEDGTEAWGLLSRRYGKTLYQMPLGEPNTQTLAVLTASYQKNNPDDPEK</sequence>